<protein>
    <submittedName>
        <fullName evidence="1">Uncharacterized protein</fullName>
    </submittedName>
</protein>
<dbReference type="EMBL" id="JAUEPU010000135">
    <property type="protein sequence ID" value="KAK0476278.1"/>
    <property type="molecule type" value="Genomic_DNA"/>
</dbReference>
<comment type="caution">
    <text evidence="1">The sequence shown here is derived from an EMBL/GenBank/DDBJ whole genome shotgun (WGS) entry which is preliminary data.</text>
</comment>
<sequence>MARSNKSFLDLSVTIGWSGTLIMGRCFVSFVWHTKDNNADGLDKESPEGKHREGELLVEDITGGKHRFKIVVDHQYLIPEGLYTLVGSDMCDYEGTFEEEQCWVVGERLARGMFKKVLVFVMPNKDEVSRLYASGIATLAKTFLA</sequence>
<gene>
    <name evidence="1" type="ORF">EDD18DRAFT_1115575</name>
</gene>
<keyword evidence="2" id="KW-1185">Reference proteome</keyword>
<dbReference type="Proteomes" id="UP001175228">
    <property type="component" value="Unassembled WGS sequence"/>
</dbReference>
<evidence type="ECO:0000313" key="2">
    <source>
        <dbReference type="Proteomes" id="UP001175228"/>
    </source>
</evidence>
<proteinExistence type="predicted"/>
<accession>A0AA39U7P3</accession>
<name>A0AA39U7P3_9AGAR</name>
<organism evidence="1 2">
    <name type="scientific">Armillaria luteobubalina</name>
    <dbReference type="NCBI Taxonomy" id="153913"/>
    <lineage>
        <taxon>Eukaryota</taxon>
        <taxon>Fungi</taxon>
        <taxon>Dikarya</taxon>
        <taxon>Basidiomycota</taxon>
        <taxon>Agaricomycotina</taxon>
        <taxon>Agaricomycetes</taxon>
        <taxon>Agaricomycetidae</taxon>
        <taxon>Agaricales</taxon>
        <taxon>Marasmiineae</taxon>
        <taxon>Physalacriaceae</taxon>
        <taxon>Armillaria</taxon>
    </lineage>
</organism>
<dbReference type="AlphaFoldDB" id="A0AA39U7P3"/>
<evidence type="ECO:0000313" key="1">
    <source>
        <dbReference type="EMBL" id="KAK0476278.1"/>
    </source>
</evidence>
<reference evidence="1" key="1">
    <citation type="submission" date="2023-06" db="EMBL/GenBank/DDBJ databases">
        <authorList>
            <consortium name="Lawrence Berkeley National Laboratory"/>
            <person name="Ahrendt S."/>
            <person name="Sahu N."/>
            <person name="Indic B."/>
            <person name="Wong-Bajracharya J."/>
            <person name="Merenyi Z."/>
            <person name="Ke H.-M."/>
            <person name="Monk M."/>
            <person name="Kocsube S."/>
            <person name="Drula E."/>
            <person name="Lipzen A."/>
            <person name="Balint B."/>
            <person name="Henrissat B."/>
            <person name="Andreopoulos B."/>
            <person name="Martin F.M."/>
            <person name="Harder C.B."/>
            <person name="Rigling D."/>
            <person name="Ford K.L."/>
            <person name="Foster G.D."/>
            <person name="Pangilinan J."/>
            <person name="Papanicolaou A."/>
            <person name="Barry K."/>
            <person name="LaButti K."/>
            <person name="Viragh M."/>
            <person name="Koriabine M."/>
            <person name="Yan M."/>
            <person name="Riley R."/>
            <person name="Champramary S."/>
            <person name="Plett K.L."/>
            <person name="Tsai I.J."/>
            <person name="Slot J."/>
            <person name="Sipos G."/>
            <person name="Plett J."/>
            <person name="Nagy L.G."/>
            <person name="Grigoriev I.V."/>
        </authorList>
    </citation>
    <scope>NUCLEOTIDE SEQUENCE</scope>
    <source>
        <strain evidence="1">HWK02</strain>
    </source>
</reference>